<dbReference type="AlphaFoldDB" id="A0A7J7KKR2"/>
<dbReference type="EMBL" id="VXIV02000390">
    <property type="protein sequence ID" value="KAF6038631.1"/>
    <property type="molecule type" value="Genomic_DNA"/>
</dbReference>
<evidence type="ECO:0000313" key="1">
    <source>
        <dbReference type="EMBL" id="KAF6038631.1"/>
    </source>
</evidence>
<accession>A0A7J7KKR2</accession>
<dbReference type="SUPFAM" id="SSF49468">
    <property type="entry name" value="VHL"/>
    <property type="match status" value="1"/>
</dbReference>
<dbReference type="Gene3D" id="1.10.750.10">
    <property type="entry name" value="von Hippel-Lindau disease tumour suppressor, alpha domain"/>
    <property type="match status" value="1"/>
</dbReference>
<dbReference type="OrthoDB" id="413400at2759"/>
<dbReference type="InterPro" id="IPR037140">
    <property type="entry name" value="VHL_beta_dom_sf"/>
</dbReference>
<comment type="caution">
    <text evidence="1">The sequence shown here is derived from an EMBL/GenBank/DDBJ whole genome shotgun (WGS) entry which is preliminary data.</text>
</comment>
<evidence type="ECO:0000313" key="2">
    <source>
        <dbReference type="Proteomes" id="UP000593567"/>
    </source>
</evidence>
<protein>
    <submittedName>
        <fullName evidence="1">Vhl</fullName>
    </submittedName>
</protein>
<gene>
    <name evidence="1" type="ORF">EB796_003077</name>
</gene>
<name>A0A7J7KKR2_BUGNE</name>
<dbReference type="Proteomes" id="UP000593567">
    <property type="component" value="Unassembled WGS sequence"/>
</dbReference>
<sequence>MDQLSGQRVVYYHSIQPGKWVVVQSFAGHLWIAINSVTKERLLIKNKSIWVCEPWNKNGTTAQDKRPVLLCVTVPVYTLRELCIKYVRKKTNADVKDLHIPRELIEEIKEPFFKYIMPFQR</sequence>
<organism evidence="1 2">
    <name type="scientific">Bugula neritina</name>
    <name type="common">Brown bryozoan</name>
    <name type="synonym">Sertularia neritina</name>
    <dbReference type="NCBI Taxonomy" id="10212"/>
    <lineage>
        <taxon>Eukaryota</taxon>
        <taxon>Metazoa</taxon>
        <taxon>Spiralia</taxon>
        <taxon>Lophotrochozoa</taxon>
        <taxon>Bryozoa</taxon>
        <taxon>Gymnolaemata</taxon>
        <taxon>Cheilostomatida</taxon>
        <taxon>Flustrina</taxon>
        <taxon>Buguloidea</taxon>
        <taxon>Bugulidae</taxon>
        <taxon>Bugula</taxon>
    </lineage>
</organism>
<dbReference type="Gene3D" id="2.60.40.780">
    <property type="entry name" value="von Hippel-Lindau disease tumour suppressor, beta domain"/>
    <property type="match status" value="1"/>
</dbReference>
<keyword evidence="2" id="KW-1185">Reference proteome</keyword>
<dbReference type="InterPro" id="IPR037139">
    <property type="entry name" value="VHL_alpha_dom_sf"/>
</dbReference>
<reference evidence="1" key="1">
    <citation type="submission" date="2020-06" db="EMBL/GenBank/DDBJ databases">
        <title>Draft genome of Bugula neritina, a colonial animal packing powerful symbionts and potential medicines.</title>
        <authorList>
            <person name="Rayko M."/>
        </authorList>
    </citation>
    <scope>NUCLEOTIDE SEQUENCE [LARGE SCALE GENOMIC DNA]</scope>
    <source>
        <strain evidence="1">Kwan_BN1</strain>
    </source>
</reference>
<proteinExistence type="predicted"/>
<dbReference type="InterPro" id="IPR036208">
    <property type="entry name" value="VHL_sf"/>
</dbReference>